<dbReference type="PANTHER" id="PTHR36050">
    <property type="entry name" value="O-FUCOSYLTRANSFERASE 30"/>
    <property type="match status" value="1"/>
</dbReference>
<dbReference type="OrthoDB" id="1882547at2759"/>
<dbReference type="AlphaFoldDB" id="A0A5C3MKB9"/>
<keyword evidence="1" id="KW-0472">Membrane</keyword>
<evidence type="ECO:0000256" key="1">
    <source>
        <dbReference type="SAM" id="Phobius"/>
    </source>
</evidence>
<keyword evidence="1" id="KW-1133">Transmembrane helix</keyword>
<reference evidence="2 3" key="1">
    <citation type="journal article" date="2019" name="Nat. Ecol. Evol.">
        <title>Megaphylogeny resolves global patterns of mushroom evolution.</title>
        <authorList>
            <person name="Varga T."/>
            <person name="Krizsan K."/>
            <person name="Foldi C."/>
            <person name="Dima B."/>
            <person name="Sanchez-Garcia M."/>
            <person name="Sanchez-Ramirez S."/>
            <person name="Szollosi G.J."/>
            <person name="Szarkandi J.G."/>
            <person name="Papp V."/>
            <person name="Albert L."/>
            <person name="Andreopoulos W."/>
            <person name="Angelini C."/>
            <person name="Antonin V."/>
            <person name="Barry K.W."/>
            <person name="Bougher N.L."/>
            <person name="Buchanan P."/>
            <person name="Buyck B."/>
            <person name="Bense V."/>
            <person name="Catcheside P."/>
            <person name="Chovatia M."/>
            <person name="Cooper J."/>
            <person name="Damon W."/>
            <person name="Desjardin D."/>
            <person name="Finy P."/>
            <person name="Geml J."/>
            <person name="Haridas S."/>
            <person name="Hughes K."/>
            <person name="Justo A."/>
            <person name="Karasinski D."/>
            <person name="Kautmanova I."/>
            <person name="Kiss B."/>
            <person name="Kocsube S."/>
            <person name="Kotiranta H."/>
            <person name="LaButti K.M."/>
            <person name="Lechner B.E."/>
            <person name="Liimatainen K."/>
            <person name="Lipzen A."/>
            <person name="Lukacs Z."/>
            <person name="Mihaltcheva S."/>
            <person name="Morgado L.N."/>
            <person name="Niskanen T."/>
            <person name="Noordeloos M.E."/>
            <person name="Ohm R.A."/>
            <person name="Ortiz-Santana B."/>
            <person name="Ovrebo C."/>
            <person name="Racz N."/>
            <person name="Riley R."/>
            <person name="Savchenko A."/>
            <person name="Shiryaev A."/>
            <person name="Soop K."/>
            <person name="Spirin V."/>
            <person name="Szebenyi C."/>
            <person name="Tomsovsky M."/>
            <person name="Tulloss R.E."/>
            <person name="Uehling J."/>
            <person name="Grigoriev I.V."/>
            <person name="Vagvolgyi C."/>
            <person name="Papp T."/>
            <person name="Martin F.M."/>
            <person name="Miettinen O."/>
            <person name="Hibbett D.S."/>
            <person name="Nagy L.G."/>
        </authorList>
    </citation>
    <scope>NUCLEOTIDE SEQUENCE [LARGE SCALE GENOMIC DNA]</scope>
    <source>
        <strain evidence="2 3">OMC1185</strain>
    </source>
</reference>
<protein>
    <recommendedName>
        <fullName evidence="4">CigA protein</fullName>
    </recommendedName>
</protein>
<name>A0A5C3MKB9_9AGAM</name>
<sequence>MHSVRASAASPSISLEKGSYRLRAPPQISTGSRSRLRSNHVRALSGPNHLGDHETQVAVIIVLLALATVSSFGAAYYLYTTRWANVANHYGDTLSDDSSEVDMLDLWTPPALDFLGTGTEDRFLSYLPHSGFHNQRIAFENALVLSRMLNRSLIIPPVRLGNSPLRYMNFTKLERQLALSGKEGLHHCALSSQYQYQPVECYDYFDYTLVSWRSFMDLTVLRTAHSLVERWDSSQSWLQELNITQDETYTLEDSSAYHFRFVDSRAELSADQKFQESIQIEDLAQASAKLLQIGTLFGSSRLRLRKPENLALRRNIRRNMTLSNPILLSITDSIGAVMGNVYLAVHIRIGDGVFSERQQQNVRRVWWRLLRDAFGFDDGRILGIEREMTNLSWGSAGLVAPDRSRDLAALKVPHPHLPPLPSSFSLDHSCQQPSSNLPDPRLSIPLFISTDASDPRSHPLLQPFLLLFPCTFFLSNFTSELGCLNDLQNPYDALKLKPFLLPFVDAMVAGKARYMIGTEGSTFSAYVQDVLWRTYHGWEIVQRG</sequence>
<gene>
    <name evidence="2" type="ORF">OE88DRAFT_1740021</name>
</gene>
<evidence type="ECO:0000313" key="2">
    <source>
        <dbReference type="EMBL" id="TFK45754.1"/>
    </source>
</evidence>
<proteinExistence type="predicted"/>
<dbReference type="Proteomes" id="UP000305948">
    <property type="component" value="Unassembled WGS sequence"/>
</dbReference>
<dbReference type="Gene3D" id="3.40.50.11350">
    <property type="match status" value="1"/>
</dbReference>
<keyword evidence="3" id="KW-1185">Reference proteome</keyword>
<dbReference type="STRING" id="5364.A0A5C3MKB9"/>
<feature type="transmembrane region" description="Helical" evidence="1">
    <location>
        <begin position="57"/>
        <end position="79"/>
    </location>
</feature>
<keyword evidence="1" id="KW-0812">Transmembrane</keyword>
<accession>A0A5C3MKB9</accession>
<evidence type="ECO:0000313" key="3">
    <source>
        <dbReference type="Proteomes" id="UP000305948"/>
    </source>
</evidence>
<organism evidence="2 3">
    <name type="scientific">Heliocybe sulcata</name>
    <dbReference type="NCBI Taxonomy" id="5364"/>
    <lineage>
        <taxon>Eukaryota</taxon>
        <taxon>Fungi</taxon>
        <taxon>Dikarya</taxon>
        <taxon>Basidiomycota</taxon>
        <taxon>Agaricomycotina</taxon>
        <taxon>Agaricomycetes</taxon>
        <taxon>Gloeophyllales</taxon>
        <taxon>Gloeophyllaceae</taxon>
        <taxon>Heliocybe</taxon>
    </lineage>
</organism>
<dbReference type="EMBL" id="ML213537">
    <property type="protein sequence ID" value="TFK45754.1"/>
    <property type="molecule type" value="Genomic_DNA"/>
</dbReference>
<evidence type="ECO:0008006" key="4">
    <source>
        <dbReference type="Google" id="ProtNLM"/>
    </source>
</evidence>
<dbReference type="PANTHER" id="PTHR36050:SF1">
    <property type="entry name" value="O-FUCOSYLTRANSFERASE 30"/>
    <property type="match status" value="1"/>
</dbReference>